<feature type="region of interest" description="Disordered" evidence="1">
    <location>
        <begin position="94"/>
        <end position="206"/>
    </location>
</feature>
<evidence type="ECO:0000313" key="3">
    <source>
        <dbReference type="Proteomes" id="UP001221142"/>
    </source>
</evidence>
<sequence length="249" mass="28117">MLPSVYPIEQITAPVAPRENDKAWRGDLECQRQSDRADDTECGTPDYRYLRIDNAPGLRDESWSVRKVRTRDERLKRAQDDACDAISEGSMWCKRRHTEVGNVSKLPNRDDEGETKGRGRRLTGPRPSSHPPTTQHRKPLAPLPPQDTRLNERLVELENRLEAVEGELEGIKGGRAKNKKRSRPSPTPSPAPCSPKRPRTSATTAWPPVDLVSSALNDMCLQERDPAVYPLEPPVTRGHLTYRVGYRSK</sequence>
<feature type="compositionally biased region" description="Pro residues" evidence="1">
    <location>
        <begin position="185"/>
        <end position="195"/>
    </location>
</feature>
<gene>
    <name evidence="2" type="ORF">FB45DRAFT_1002310</name>
</gene>
<dbReference type="EMBL" id="JARKIF010000007">
    <property type="protein sequence ID" value="KAJ7634815.1"/>
    <property type="molecule type" value="Genomic_DNA"/>
</dbReference>
<keyword evidence="3" id="KW-1185">Reference proteome</keyword>
<comment type="caution">
    <text evidence="2">The sequence shown here is derived from an EMBL/GenBank/DDBJ whole genome shotgun (WGS) entry which is preliminary data.</text>
</comment>
<accession>A0AAD7C113</accession>
<name>A0AAD7C113_9AGAR</name>
<feature type="compositionally biased region" description="Basic residues" evidence="1">
    <location>
        <begin position="174"/>
        <end position="183"/>
    </location>
</feature>
<feature type="compositionally biased region" description="Basic and acidic residues" evidence="1">
    <location>
        <begin position="107"/>
        <end position="117"/>
    </location>
</feature>
<dbReference type="AlphaFoldDB" id="A0AAD7C113"/>
<proteinExistence type="predicted"/>
<organism evidence="2 3">
    <name type="scientific">Roridomyces roridus</name>
    <dbReference type="NCBI Taxonomy" id="1738132"/>
    <lineage>
        <taxon>Eukaryota</taxon>
        <taxon>Fungi</taxon>
        <taxon>Dikarya</taxon>
        <taxon>Basidiomycota</taxon>
        <taxon>Agaricomycotina</taxon>
        <taxon>Agaricomycetes</taxon>
        <taxon>Agaricomycetidae</taxon>
        <taxon>Agaricales</taxon>
        <taxon>Marasmiineae</taxon>
        <taxon>Mycenaceae</taxon>
        <taxon>Roridomyces</taxon>
    </lineage>
</organism>
<evidence type="ECO:0000313" key="2">
    <source>
        <dbReference type="EMBL" id="KAJ7634815.1"/>
    </source>
</evidence>
<reference evidence="2" key="1">
    <citation type="submission" date="2023-03" db="EMBL/GenBank/DDBJ databases">
        <title>Massive genome expansion in bonnet fungi (Mycena s.s.) driven by repeated elements and novel gene families across ecological guilds.</title>
        <authorList>
            <consortium name="Lawrence Berkeley National Laboratory"/>
            <person name="Harder C.B."/>
            <person name="Miyauchi S."/>
            <person name="Viragh M."/>
            <person name="Kuo A."/>
            <person name="Thoen E."/>
            <person name="Andreopoulos B."/>
            <person name="Lu D."/>
            <person name="Skrede I."/>
            <person name="Drula E."/>
            <person name="Henrissat B."/>
            <person name="Morin E."/>
            <person name="Kohler A."/>
            <person name="Barry K."/>
            <person name="LaButti K."/>
            <person name="Morin E."/>
            <person name="Salamov A."/>
            <person name="Lipzen A."/>
            <person name="Mereny Z."/>
            <person name="Hegedus B."/>
            <person name="Baldrian P."/>
            <person name="Stursova M."/>
            <person name="Weitz H."/>
            <person name="Taylor A."/>
            <person name="Grigoriev I.V."/>
            <person name="Nagy L.G."/>
            <person name="Martin F."/>
            <person name="Kauserud H."/>
        </authorList>
    </citation>
    <scope>NUCLEOTIDE SEQUENCE</scope>
    <source>
        <strain evidence="2">9284</strain>
    </source>
</reference>
<evidence type="ECO:0000256" key="1">
    <source>
        <dbReference type="SAM" id="MobiDB-lite"/>
    </source>
</evidence>
<dbReference type="Proteomes" id="UP001221142">
    <property type="component" value="Unassembled WGS sequence"/>
</dbReference>
<feature type="compositionally biased region" description="Basic and acidic residues" evidence="1">
    <location>
        <begin position="149"/>
        <end position="163"/>
    </location>
</feature>
<protein>
    <submittedName>
        <fullName evidence="2">Uncharacterized protein</fullName>
    </submittedName>
</protein>